<evidence type="ECO:0000313" key="2">
    <source>
        <dbReference type="Proteomes" id="UP001497482"/>
    </source>
</evidence>
<dbReference type="SUPFAM" id="SSF48264">
    <property type="entry name" value="Cytochrome P450"/>
    <property type="match status" value="1"/>
</dbReference>
<dbReference type="PANTHER" id="PTHR24280:SF4">
    <property type="entry name" value="CYTOCHROME P450 20A1"/>
    <property type="match status" value="1"/>
</dbReference>
<dbReference type="GO" id="GO:0016705">
    <property type="term" value="F:oxidoreductase activity, acting on paired donors, with incorporation or reduction of molecular oxygen"/>
    <property type="evidence" value="ECO:0007669"/>
    <property type="project" value="InterPro"/>
</dbReference>
<dbReference type="PANTHER" id="PTHR24280">
    <property type="entry name" value="CYTOCHROME P450 20A1"/>
    <property type="match status" value="1"/>
</dbReference>
<dbReference type="AlphaFoldDB" id="A0AAV2L5D7"/>
<dbReference type="Proteomes" id="UP001497482">
    <property type="component" value="Chromosome 22"/>
</dbReference>
<evidence type="ECO:0000313" key="1">
    <source>
        <dbReference type="EMBL" id="CAL1597628.1"/>
    </source>
</evidence>
<dbReference type="GO" id="GO:0016020">
    <property type="term" value="C:membrane"/>
    <property type="evidence" value="ECO:0007669"/>
    <property type="project" value="TreeGrafter"/>
</dbReference>
<accession>A0AAV2L5D7</accession>
<dbReference type="InterPro" id="IPR052666">
    <property type="entry name" value="CYP450_20A1-like"/>
</dbReference>
<dbReference type="GO" id="GO:0004497">
    <property type="term" value="F:monooxygenase activity"/>
    <property type="evidence" value="ECO:0007669"/>
    <property type="project" value="InterPro"/>
</dbReference>
<name>A0AAV2L5D7_KNICA</name>
<dbReference type="Gene3D" id="1.10.630.10">
    <property type="entry name" value="Cytochrome P450"/>
    <property type="match status" value="1"/>
</dbReference>
<sequence length="170" mass="19127">MTNGNLQDIVDRGSLHDFLRSLHEEYGSVASFWFGGRPVVSLGSVRQLQQHINPNHTTDSFETMLKSLLGYRSGTGPSESVVRKKSYENAIDHTLKHNFLLVQKLVDELVSKWSGLPSDQHTPLCSHLLGLALKSVTQLGLGERFQEDARVIGFRRNHDVVQSARRYSDL</sequence>
<keyword evidence="2" id="KW-1185">Reference proteome</keyword>
<protein>
    <submittedName>
        <fullName evidence="1">Uncharacterized protein</fullName>
    </submittedName>
</protein>
<organism evidence="1 2">
    <name type="scientific">Knipowitschia caucasica</name>
    <name type="common">Caucasian dwarf goby</name>
    <name type="synonym">Pomatoschistus caucasicus</name>
    <dbReference type="NCBI Taxonomy" id="637954"/>
    <lineage>
        <taxon>Eukaryota</taxon>
        <taxon>Metazoa</taxon>
        <taxon>Chordata</taxon>
        <taxon>Craniata</taxon>
        <taxon>Vertebrata</taxon>
        <taxon>Euteleostomi</taxon>
        <taxon>Actinopterygii</taxon>
        <taxon>Neopterygii</taxon>
        <taxon>Teleostei</taxon>
        <taxon>Neoteleostei</taxon>
        <taxon>Acanthomorphata</taxon>
        <taxon>Gobiaria</taxon>
        <taxon>Gobiiformes</taxon>
        <taxon>Gobioidei</taxon>
        <taxon>Gobiidae</taxon>
        <taxon>Gobiinae</taxon>
        <taxon>Knipowitschia</taxon>
    </lineage>
</organism>
<dbReference type="GO" id="GO:0020037">
    <property type="term" value="F:heme binding"/>
    <property type="evidence" value="ECO:0007669"/>
    <property type="project" value="InterPro"/>
</dbReference>
<proteinExistence type="predicted"/>
<dbReference type="GO" id="GO:0005506">
    <property type="term" value="F:iron ion binding"/>
    <property type="evidence" value="ECO:0007669"/>
    <property type="project" value="InterPro"/>
</dbReference>
<gene>
    <name evidence="1" type="ORF">KC01_LOCUS26124</name>
</gene>
<reference evidence="1 2" key="1">
    <citation type="submission" date="2024-04" db="EMBL/GenBank/DDBJ databases">
        <authorList>
            <person name="Waldvogel A.-M."/>
            <person name="Schoenle A."/>
        </authorList>
    </citation>
    <scope>NUCLEOTIDE SEQUENCE [LARGE SCALE GENOMIC DNA]</scope>
</reference>
<dbReference type="EMBL" id="OZ035844">
    <property type="protein sequence ID" value="CAL1597628.1"/>
    <property type="molecule type" value="Genomic_DNA"/>
</dbReference>
<dbReference type="InterPro" id="IPR036396">
    <property type="entry name" value="Cyt_P450_sf"/>
</dbReference>